<dbReference type="OrthoDB" id="3264363at2759"/>
<accession>A0A0D0B382</accession>
<reference evidence="1 2" key="1">
    <citation type="submission" date="2014-04" db="EMBL/GenBank/DDBJ databases">
        <title>Evolutionary Origins and Diversification of the Mycorrhizal Mutualists.</title>
        <authorList>
            <consortium name="DOE Joint Genome Institute"/>
            <consortium name="Mycorrhizal Genomics Consortium"/>
            <person name="Kohler A."/>
            <person name="Kuo A."/>
            <person name="Nagy L.G."/>
            <person name="Floudas D."/>
            <person name="Copeland A."/>
            <person name="Barry K.W."/>
            <person name="Cichocki N."/>
            <person name="Veneault-Fourrey C."/>
            <person name="LaButti K."/>
            <person name="Lindquist E.A."/>
            <person name="Lipzen A."/>
            <person name="Lundell T."/>
            <person name="Morin E."/>
            <person name="Murat C."/>
            <person name="Riley R."/>
            <person name="Ohm R."/>
            <person name="Sun H."/>
            <person name="Tunlid A."/>
            <person name="Henrissat B."/>
            <person name="Grigoriev I.V."/>
            <person name="Hibbett D.S."/>
            <person name="Martin F."/>
        </authorList>
    </citation>
    <scope>NUCLEOTIDE SEQUENCE [LARGE SCALE GENOMIC DNA]</scope>
    <source>
        <strain evidence="1 2">FD-317 M1</strain>
    </source>
</reference>
<dbReference type="Proteomes" id="UP000053593">
    <property type="component" value="Unassembled WGS sequence"/>
</dbReference>
<dbReference type="AlphaFoldDB" id="A0A0D0B382"/>
<protein>
    <submittedName>
        <fullName evidence="1">Uncharacterized protein</fullName>
    </submittedName>
</protein>
<proteinExistence type="predicted"/>
<gene>
    <name evidence="1" type="ORF">GYMLUDRAFT_75328</name>
</gene>
<dbReference type="EMBL" id="KN834789">
    <property type="protein sequence ID" value="KIK57715.1"/>
    <property type="molecule type" value="Genomic_DNA"/>
</dbReference>
<evidence type="ECO:0000313" key="1">
    <source>
        <dbReference type="EMBL" id="KIK57715.1"/>
    </source>
</evidence>
<sequence length="345" mass="38843">MTYRPNNLQQGKVTDMLHTLRGEQFRHSQNVNGTRVSFNAQGPSYSTSARFLNLDYSPPSEAFTPLPITVPVTLPGPPLPKSWQPKLSLDKDVRNSAAWRAEALSLIFEHRPSSQKFTDQLPSLTQLCFRRLLECSTEDFIEYVVPCLPAHLRLELIRHAAIHRPLSDNRLEALLGSEGHAHGELLVVGPSASLPADRFLPLKLAETTKGGPSLQQESPIDWDLEDFSSVSLQSLIILSGRLSSSRNLTGLPPTVATVTHMTLVNLENPIALHRLPSLCPLLVFLDLSYNKWLSCCSDDTLKSIERIEWDRWRQLRILGWRENSVPEGMVTRLNKGRWDDVEVFT</sequence>
<keyword evidence="2" id="KW-1185">Reference proteome</keyword>
<dbReference type="HOGENOM" id="CLU_053715_0_0_1"/>
<name>A0A0D0B382_9AGAR</name>
<evidence type="ECO:0000313" key="2">
    <source>
        <dbReference type="Proteomes" id="UP000053593"/>
    </source>
</evidence>
<organism evidence="1 2">
    <name type="scientific">Collybiopsis luxurians FD-317 M1</name>
    <dbReference type="NCBI Taxonomy" id="944289"/>
    <lineage>
        <taxon>Eukaryota</taxon>
        <taxon>Fungi</taxon>
        <taxon>Dikarya</taxon>
        <taxon>Basidiomycota</taxon>
        <taxon>Agaricomycotina</taxon>
        <taxon>Agaricomycetes</taxon>
        <taxon>Agaricomycetidae</taxon>
        <taxon>Agaricales</taxon>
        <taxon>Marasmiineae</taxon>
        <taxon>Omphalotaceae</taxon>
        <taxon>Collybiopsis</taxon>
        <taxon>Collybiopsis luxurians</taxon>
    </lineage>
</organism>